<protein>
    <submittedName>
        <fullName evidence="3">Histidine phosphatase family protein</fullName>
    </submittedName>
</protein>
<sequence length="212" mass="23548">MTNLVLIRHGESIFNQQRTIQGHLDNGLSTTGHMQAQLLAKRLAQSGVQPGAIYTSPLLRAKETTGYLEKTFNFPAIEINGLMEMGLGVWEGKNIEDIKRANETLLASWLNDPSQTAIDGAENFSDFLKRVKEAFSSIIGSHGNEGREIIVVAHGGVLGTFICHSLEIPFRNIWSLKIDNASINRLVFHRDRAYLTCLNDVGHLNGKKDYES</sequence>
<dbReference type="PANTHER" id="PTHR48100">
    <property type="entry name" value="BROAD-SPECIFICITY PHOSPHATASE YOR283W-RELATED"/>
    <property type="match status" value="1"/>
</dbReference>
<dbReference type="PROSITE" id="PS00175">
    <property type="entry name" value="PG_MUTASE"/>
    <property type="match status" value="1"/>
</dbReference>
<dbReference type="GO" id="GO:0016791">
    <property type="term" value="F:phosphatase activity"/>
    <property type="evidence" value="ECO:0007669"/>
    <property type="project" value="TreeGrafter"/>
</dbReference>
<dbReference type="SUPFAM" id="SSF53254">
    <property type="entry name" value="Phosphoglycerate mutase-like"/>
    <property type="match status" value="1"/>
</dbReference>
<dbReference type="Pfam" id="PF00300">
    <property type="entry name" value="His_Phos_1"/>
    <property type="match status" value="1"/>
</dbReference>
<name>A0A933GM66_UNCTE</name>
<dbReference type="Gene3D" id="3.40.50.1240">
    <property type="entry name" value="Phosphoglycerate mutase-like"/>
    <property type="match status" value="1"/>
</dbReference>
<feature type="binding site" evidence="2">
    <location>
        <begin position="8"/>
        <end position="15"/>
    </location>
    <ligand>
        <name>substrate</name>
    </ligand>
</feature>
<evidence type="ECO:0000313" key="3">
    <source>
        <dbReference type="EMBL" id="MBI4596157.1"/>
    </source>
</evidence>
<feature type="binding site" evidence="2">
    <location>
        <position position="60"/>
    </location>
    <ligand>
        <name>substrate</name>
    </ligand>
</feature>
<dbReference type="PANTHER" id="PTHR48100:SF59">
    <property type="entry name" value="ADENOSYLCOBALAMIN_ALPHA-RIBAZOLE PHOSPHATASE"/>
    <property type="match status" value="1"/>
</dbReference>
<gene>
    <name evidence="3" type="ORF">HY730_07255</name>
</gene>
<dbReference type="Proteomes" id="UP000772181">
    <property type="component" value="Unassembled WGS sequence"/>
</dbReference>
<comment type="caution">
    <text evidence="3">The sequence shown here is derived from an EMBL/GenBank/DDBJ whole genome shotgun (WGS) entry which is preliminary data.</text>
</comment>
<feature type="active site" description="Proton donor/acceptor" evidence="1">
    <location>
        <position position="84"/>
    </location>
</feature>
<dbReference type="InterPro" id="IPR013078">
    <property type="entry name" value="His_Pase_superF_clade-1"/>
</dbReference>
<dbReference type="InterPro" id="IPR029033">
    <property type="entry name" value="His_PPase_superfam"/>
</dbReference>
<dbReference type="InterPro" id="IPR050275">
    <property type="entry name" value="PGM_Phosphatase"/>
</dbReference>
<reference evidence="3" key="1">
    <citation type="submission" date="2020-07" db="EMBL/GenBank/DDBJ databases">
        <title>Huge and variable diversity of episymbiotic CPR bacteria and DPANN archaea in groundwater ecosystems.</title>
        <authorList>
            <person name="He C.Y."/>
            <person name="Keren R."/>
            <person name="Whittaker M."/>
            <person name="Farag I.F."/>
            <person name="Doudna J."/>
            <person name="Cate J.H.D."/>
            <person name="Banfield J.F."/>
        </authorList>
    </citation>
    <scope>NUCLEOTIDE SEQUENCE</scope>
    <source>
        <strain evidence="3">NC_groundwater_1482_Ag_S-0.65um_47_24</strain>
    </source>
</reference>
<dbReference type="CDD" id="cd07067">
    <property type="entry name" value="HP_PGM_like"/>
    <property type="match status" value="1"/>
</dbReference>
<dbReference type="GO" id="GO:0005737">
    <property type="term" value="C:cytoplasm"/>
    <property type="evidence" value="ECO:0007669"/>
    <property type="project" value="TreeGrafter"/>
</dbReference>
<organism evidence="3 4">
    <name type="scientific">Tectimicrobiota bacterium</name>
    <dbReference type="NCBI Taxonomy" id="2528274"/>
    <lineage>
        <taxon>Bacteria</taxon>
        <taxon>Pseudomonadati</taxon>
        <taxon>Nitrospinota/Tectimicrobiota group</taxon>
        <taxon>Candidatus Tectimicrobiota</taxon>
    </lineage>
</organism>
<dbReference type="EMBL" id="JACQWF010000323">
    <property type="protein sequence ID" value="MBI4596157.1"/>
    <property type="molecule type" value="Genomic_DNA"/>
</dbReference>
<accession>A0A933GM66</accession>
<evidence type="ECO:0000256" key="1">
    <source>
        <dbReference type="PIRSR" id="PIRSR613078-1"/>
    </source>
</evidence>
<dbReference type="InterPro" id="IPR001345">
    <property type="entry name" value="PG/BPGM_mutase_AS"/>
</dbReference>
<dbReference type="AlphaFoldDB" id="A0A933GM66"/>
<evidence type="ECO:0000313" key="4">
    <source>
        <dbReference type="Proteomes" id="UP000772181"/>
    </source>
</evidence>
<feature type="active site" description="Tele-phosphohistidine intermediate" evidence="1">
    <location>
        <position position="9"/>
    </location>
</feature>
<dbReference type="PIRSF" id="PIRSF000709">
    <property type="entry name" value="6PFK_2-Ptase"/>
    <property type="match status" value="1"/>
</dbReference>
<proteinExistence type="predicted"/>
<evidence type="ECO:0000256" key="2">
    <source>
        <dbReference type="PIRSR" id="PIRSR613078-2"/>
    </source>
</evidence>
<dbReference type="SMART" id="SM00855">
    <property type="entry name" value="PGAM"/>
    <property type="match status" value="1"/>
</dbReference>